<dbReference type="GO" id="GO:1902600">
    <property type="term" value="P:proton transmembrane transport"/>
    <property type="evidence" value="ECO:0007669"/>
    <property type="project" value="TreeGrafter"/>
</dbReference>
<dbReference type="InterPro" id="IPR050510">
    <property type="entry name" value="Cation_transp_ATPase_P-type"/>
</dbReference>
<dbReference type="GO" id="GO:0006883">
    <property type="term" value="P:intracellular sodium ion homeostasis"/>
    <property type="evidence" value="ECO:0007669"/>
    <property type="project" value="TreeGrafter"/>
</dbReference>
<keyword evidence="4 6" id="KW-1133">Transmembrane helix</keyword>
<dbReference type="GO" id="GO:0005391">
    <property type="term" value="F:P-type sodium:potassium-exchanging transporter activity"/>
    <property type="evidence" value="ECO:0007669"/>
    <property type="project" value="TreeGrafter"/>
</dbReference>
<evidence type="ECO:0000256" key="6">
    <source>
        <dbReference type="SAM" id="Phobius"/>
    </source>
</evidence>
<keyword evidence="5 6" id="KW-0472">Membrane</keyword>
<keyword evidence="3 6" id="KW-0812">Transmembrane</keyword>
<evidence type="ECO:0000256" key="3">
    <source>
        <dbReference type="ARBA" id="ARBA00022692"/>
    </source>
</evidence>
<dbReference type="Gene3D" id="1.20.1110.10">
    <property type="entry name" value="Calcium-transporting ATPase, transmembrane domain"/>
    <property type="match status" value="1"/>
</dbReference>
<evidence type="ECO:0000313" key="8">
    <source>
        <dbReference type="EMBL" id="EKC77930.1"/>
    </source>
</evidence>
<dbReference type="InterPro" id="IPR036412">
    <property type="entry name" value="HAD-like_sf"/>
</dbReference>
<feature type="transmembrane region" description="Helical" evidence="6">
    <location>
        <begin position="100"/>
        <end position="123"/>
    </location>
</feature>
<accession>K1UI66</accession>
<protein>
    <submittedName>
        <fullName evidence="8">ATPase, P-type (Transporting), HAD superfamily, subfamily IC</fullName>
    </submittedName>
</protein>
<proteinExistence type="predicted"/>
<feature type="transmembrane region" description="Helical" evidence="6">
    <location>
        <begin position="151"/>
        <end position="171"/>
    </location>
</feature>
<dbReference type="GO" id="GO:0030007">
    <property type="term" value="P:intracellular potassium ion homeostasis"/>
    <property type="evidence" value="ECO:0007669"/>
    <property type="project" value="TreeGrafter"/>
</dbReference>
<dbReference type="PANTHER" id="PTHR43294">
    <property type="entry name" value="SODIUM/POTASSIUM-TRANSPORTING ATPASE SUBUNIT ALPHA"/>
    <property type="match status" value="1"/>
</dbReference>
<evidence type="ECO:0000256" key="5">
    <source>
        <dbReference type="ARBA" id="ARBA00023136"/>
    </source>
</evidence>
<evidence type="ECO:0000256" key="4">
    <source>
        <dbReference type="ARBA" id="ARBA00022989"/>
    </source>
</evidence>
<feature type="non-terminal residue" evidence="8">
    <location>
        <position position="187"/>
    </location>
</feature>
<dbReference type="PRINTS" id="PR00120">
    <property type="entry name" value="HATPASE"/>
</dbReference>
<feature type="domain" description="Cation-transporting P-type ATPase C-terminal" evidence="7">
    <location>
        <begin position="99"/>
        <end position="171"/>
    </location>
</feature>
<dbReference type="GO" id="GO:0005524">
    <property type="term" value="F:ATP binding"/>
    <property type="evidence" value="ECO:0007669"/>
    <property type="project" value="InterPro"/>
</dbReference>
<dbReference type="NCBIfam" id="TIGR01494">
    <property type="entry name" value="ATPase_P-type"/>
    <property type="match status" value="1"/>
</dbReference>
<dbReference type="InterPro" id="IPR023298">
    <property type="entry name" value="ATPase_P-typ_TM_dom_sf"/>
</dbReference>
<dbReference type="AlphaFoldDB" id="K1UI66"/>
<dbReference type="Pfam" id="PF00689">
    <property type="entry name" value="Cation_ATPase_C"/>
    <property type="match status" value="1"/>
</dbReference>
<dbReference type="InterPro" id="IPR001757">
    <property type="entry name" value="P_typ_ATPase"/>
</dbReference>
<dbReference type="GO" id="GO:0005886">
    <property type="term" value="C:plasma membrane"/>
    <property type="evidence" value="ECO:0007669"/>
    <property type="project" value="UniProtKB-SubCell"/>
</dbReference>
<dbReference type="GO" id="GO:0036376">
    <property type="term" value="P:sodium ion export across plasma membrane"/>
    <property type="evidence" value="ECO:0007669"/>
    <property type="project" value="TreeGrafter"/>
</dbReference>
<keyword evidence="2" id="KW-1003">Cell membrane</keyword>
<dbReference type="InterPro" id="IPR006068">
    <property type="entry name" value="ATPase_P-typ_cation-transptr_C"/>
</dbReference>
<evidence type="ECO:0000259" key="7">
    <source>
        <dbReference type="Pfam" id="PF00689"/>
    </source>
</evidence>
<evidence type="ECO:0000256" key="1">
    <source>
        <dbReference type="ARBA" id="ARBA00004651"/>
    </source>
</evidence>
<comment type="caution">
    <text evidence="8">The sequence shown here is derived from an EMBL/GenBank/DDBJ whole genome shotgun (WGS) entry which is preliminary data.</text>
</comment>
<gene>
    <name evidence="8" type="ORF">OBE_00120</name>
</gene>
<dbReference type="GO" id="GO:1990573">
    <property type="term" value="P:potassium ion import across plasma membrane"/>
    <property type="evidence" value="ECO:0007669"/>
    <property type="project" value="TreeGrafter"/>
</dbReference>
<dbReference type="PRINTS" id="PR00119">
    <property type="entry name" value="CATATPASE"/>
</dbReference>
<dbReference type="SUPFAM" id="SSF56784">
    <property type="entry name" value="HAD-like"/>
    <property type="match status" value="1"/>
</dbReference>
<sequence length="187" mass="19990">MTGDGVNDAPALKTADIGCAMGIVGTDVAKEAADVILTDDNFATVVSAVEEGRRIYDNIIKAIQFLLSSNVGEVIVLFFAILLTPFLATKFGIPIGLIEPLLPIHILWINLVTDSLPALALAFDPANKDVMKRKPVKASSGIFTKGMTWRIIYQGIMIGLLSLAAFVIGISTPNPPVIEGLTQEQVR</sequence>
<reference evidence="8" key="1">
    <citation type="journal article" date="2013" name="Environ. Microbiol.">
        <title>Microbiota from the distal guts of lean and obese adolescents exhibit partial functional redundancy besides clear differences in community structure.</title>
        <authorList>
            <person name="Ferrer M."/>
            <person name="Ruiz A."/>
            <person name="Lanza F."/>
            <person name="Haange S.B."/>
            <person name="Oberbach A."/>
            <person name="Till H."/>
            <person name="Bargiela R."/>
            <person name="Campoy C."/>
            <person name="Segura M.T."/>
            <person name="Richter M."/>
            <person name="von Bergen M."/>
            <person name="Seifert J."/>
            <person name="Suarez A."/>
        </authorList>
    </citation>
    <scope>NUCLEOTIDE SEQUENCE</scope>
</reference>
<dbReference type="Gene3D" id="3.40.50.1000">
    <property type="entry name" value="HAD superfamily/HAD-like"/>
    <property type="match status" value="1"/>
</dbReference>
<dbReference type="GO" id="GO:0016887">
    <property type="term" value="F:ATP hydrolysis activity"/>
    <property type="evidence" value="ECO:0007669"/>
    <property type="project" value="InterPro"/>
</dbReference>
<dbReference type="EMBL" id="AJWZ01000085">
    <property type="protein sequence ID" value="EKC77930.1"/>
    <property type="molecule type" value="Genomic_DNA"/>
</dbReference>
<feature type="transmembrane region" description="Helical" evidence="6">
    <location>
        <begin position="63"/>
        <end position="88"/>
    </location>
</feature>
<comment type="subcellular location">
    <subcellularLocation>
        <location evidence="1">Cell membrane</location>
        <topology evidence="1">Multi-pass membrane protein</topology>
    </subcellularLocation>
</comment>
<evidence type="ECO:0000256" key="2">
    <source>
        <dbReference type="ARBA" id="ARBA00022475"/>
    </source>
</evidence>
<dbReference type="PANTHER" id="PTHR43294:SF21">
    <property type="entry name" value="CATION TRANSPORTING ATPASE"/>
    <property type="match status" value="1"/>
</dbReference>
<name>K1UI66_9ZZZZ</name>
<dbReference type="SUPFAM" id="SSF81665">
    <property type="entry name" value="Calcium ATPase, transmembrane domain M"/>
    <property type="match status" value="1"/>
</dbReference>
<organism evidence="8">
    <name type="scientific">human gut metagenome</name>
    <dbReference type="NCBI Taxonomy" id="408170"/>
    <lineage>
        <taxon>unclassified sequences</taxon>
        <taxon>metagenomes</taxon>
        <taxon>organismal metagenomes</taxon>
    </lineage>
</organism>
<dbReference type="InterPro" id="IPR023214">
    <property type="entry name" value="HAD_sf"/>
</dbReference>